<comment type="similarity">
    <text evidence="8">Belongs to the TonB-dependent receptor family.</text>
</comment>
<keyword evidence="6 8" id="KW-0472">Membrane</keyword>
<evidence type="ECO:0000256" key="7">
    <source>
        <dbReference type="ARBA" id="ARBA00023237"/>
    </source>
</evidence>
<dbReference type="GO" id="GO:0009279">
    <property type="term" value="C:cell outer membrane"/>
    <property type="evidence" value="ECO:0007669"/>
    <property type="project" value="UniProtKB-SubCell"/>
</dbReference>
<evidence type="ECO:0000256" key="8">
    <source>
        <dbReference type="PROSITE-ProRule" id="PRU01360"/>
    </source>
</evidence>
<feature type="domain" description="TonB-dependent receptor plug" evidence="10">
    <location>
        <begin position="112"/>
        <end position="239"/>
    </location>
</feature>
<dbReference type="NCBIfam" id="TIGR04056">
    <property type="entry name" value="OMP_RagA_SusC"/>
    <property type="match status" value="1"/>
</dbReference>
<proteinExistence type="inferred from homology"/>
<protein>
    <submittedName>
        <fullName evidence="11">TonB-dependent receptor</fullName>
    </submittedName>
</protein>
<dbReference type="InterPro" id="IPR023996">
    <property type="entry name" value="TonB-dep_OMP_SusC/RagA"/>
</dbReference>
<evidence type="ECO:0000313" key="12">
    <source>
        <dbReference type="Proteomes" id="UP000405805"/>
    </source>
</evidence>
<evidence type="ECO:0000256" key="1">
    <source>
        <dbReference type="ARBA" id="ARBA00004571"/>
    </source>
</evidence>
<dbReference type="Pfam" id="PF07715">
    <property type="entry name" value="Plug"/>
    <property type="match status" value="1"/>
</dbReference>
<comment type="subcellular location">
    <subcellularLocation>
        <location evidence="1 8">Cell outer membrane</location>
        <topology evidence="1 8">Multi-pass membrane protein</topology>
    </subcellularLocation>
</comment>
<dbReference type="InterPro" id="IPR036942">
    <property type="entry name" value="Beta-barrel_TonB_sf"/>
</dbReference>
<dbReference type="EMBL" id="VZBP01000145">
    <property type="protein sequence ID" value="MQO10291.1"/>
    <property type="molecule type" value="Genomic_DNA"/>
</dbReference>
<evidence type="ECO:0000256" key="2">
    <source>
        <dbReference type="ARBA" id="ARBA00022448"/>
    </source>
</evidence>
<sequence length="1010" mass="110768">MEKRLMTVVAGLALSTSMAFAQSQISGHVTSSEDGSPVIGASIKVAGTNTGTVTDIDGNFSLNAPAGAKLEITYIGMNSTSVKAGKNMKIVLNPDNKALDEVVVTGYGNFKKSSFTGSASTLNTKGLEDVPVVSLTDKLAGGVPGVSVSGSSSAPGAVSSIRVRGMGSINAGNEPLYVIDGTPMNAGNASAFNSEPGSGYNDAGTSLLATLNSNDIESITVIKDAAAASLYGSRAANGVVVITTKSGKAGKTNVEFRSDWGFSNMAVDYRPQLSGADRRELLYTGLKNYAKYDAGYDDAAATTFADGKIDRFAAEPENGYTDWKDLLFRTGSHSNYQVSVSGGSEKTKFYSSVSYMKQEGILHKQGLERFTGNASVSHDFGRFNLRVNSQFSKMNQSLVNEGTSYSGAIANYAFFQSPSSVPYDSEGNLTQCGMFGVNPLYEQDHSSDKNVINRALNSMQLTYNVWDNLKISEKVSYDYINSTETVIWDRFSNDGAPGGAAQRIINEFNTLNTQTQASYNKSFGEHNVDALLGFETEDYHYTQTYLSGDSYPGDKYEFENANNTSTQTDKQGYRLTSFLGRVNYNYADKYYFGVSYRRDGSSRLARENRWGDFWSLSGSWRFTSEKFMDPIKDVLTDGKIRVSYGVNGTQPSIYYGYKSWYKWGFFYNGTNGSAISGIANENLKWEKNKALNIGIDLNFWNRLSLTFDYYTRTTSDLIFDLPVSAVPGYFSSPGYTLTSPQNVGELKNTGYEVTITSNNFNTKDFTWTTTLNLAHNSNKVSKLYGGQNQIINGILIHKEGEPYYSYYTYEYAGVDPETGQELYYKNDGTGETTTKYAEANKTIVGDHDPAIEGGLTNTLRYKFIDFGMTLTFSLGGDAMDYATWQHTNGGSFLYSGAVPAYYKIEDMWQKPGDNAKLPKFQYGSTTTMSSRWMMSTDYLRIKSLSIGFNAPKSFISQLGLSKARAYFAASNLLTWKSKDLTVDPEVPVDGLCTFETPALRTFTFGIELGF</sequence>
<dbReference type="SUPFAM" id="SSF49464">
    <property type="entry name" value="Carboxypeptidase regulatory domain-like"/>
    <property type="match status" value="1"/>
</dbReference>
<dbReference type="InterPro" id="IPR023997">
    <property type="entry name" value="TonB-dep_OMP_SusC/RagA_CS"/>
</dbReference>
<evidence type="ECO:0000256" key="4">
    <source>
        <dbReference type="ARBA" id="ARBA00022692"/>
    </source>
</evidence>
<accession>A0AA90VGY1</accession>
<dbReference type="PROSITE" id="PS52016">
    <property type="entry name" value="TONB_DEPENDENT_REC_3"/>
    <property type="match status" value="1"/>
</dbReference>
<dbReference type="FunFam" id="2.60.40.1120:FF:000003">
    <property type="entry name" value="Outer membrane protein Omp121"/>
    <property type="match status" value="1"/>
</dbReference>
<dbReference type="PANTHER" id="PTHR30069:SF29">
    <property type="entry name" value="HEMOGLOBIN AND HEMOGLOBIN-HAPTOGLOBIN-BINDING PROTEIN 1-RELATED"/>
    <property type="match status" value="1"/>
</dbReference>
<dbReference type="GO" id="GO:0044718">
    <property type="term" value="P:siderophore transmembrane transport"/>
    <property type="evidence" value="ECO:0007669"/>
    <property type="project" value="TreeGrafter"/>
</dbReference>
<keyword evidence="3 8" id="KW-1134">Transmembrane beta strand</keyword>
<dbReference type="NCBIfam" id="TIGR04057">
    <property type="entry name" value="SusC_RagA_signa"/>
    <property type="match status" value="1"/>
</dbReference>
<dbReference type="InterPro" id="IPR012910">
    <property type="entry name" value="Plug_dom"/>
</dbReference>
<dbReference type="SUPFAM" id="SSF56935">
    <property type="entry name" value="Porins"/>
    <property type="match status" value="1"/>
</dbReference>
<dbReference type="Pfam" id="PF13715">
    <property type="entry name" value="CarbopepD_reg_2"/>
    <property type="match status" value="1"/>
</dbReference>
<reference evidence="12" key="1">
    <citation type="submission" date="2019-09" db="EMBL/GenBank/DDBJ databases">
        <title>Distinct polysaccharide growth profiles of human intestinal Prevotella copri isolates.</title>
        <authorList>
            <person name="Fehlner-Peach H."/>
            <person name="Magnabosco C."/>
            <person name="Raghavan V."/>
            <person name="Scher J.U."/>
            <person name="Tett A."/>
            <person name="Cox L.M."/>
            <person name="Gottsegen C."/>
            <person name="Watters A."/>
            <person name="Wiltshire- Gordon J.D."/>
            <person name="Segata N."/>
            <person name="Bonneau R."/>
            <person name="Littman D.R."/>
        </authorList>
    </citation>
    <scope>NUCLEOTIDE SEQUENCE [LARGE SCALE GENOMIC DNA]</scope>
    <source>
        <strain evidence="12">iA624</strain>
    </source>
</reference>
<evidence type="ECO:0000259" key="10">
    <source>
        <dbReference type="Pfam" id="PF07715"/>
    </source>
</evidence>
<name>A0AA90VGY1_9BACT</name>
<dbReference type="PANTHER" id="PTHR30069">
    <property type="entry name" value="TONB-DEPENDENT OUTER MEMBRANE RECEPTOR"/>
    <property type="match status" value="1"/>
</dbReference>
<comment type="caution">
    <text evidence="11">The sequence shown here is derived from an EMBL/GenBank/DDBJ whole genome shotgun (WGS) entry which is preliminary data.</text>
</comment>
<keyword evidence="5 9" id="KW-0732">Signal</keyword>
<dbReference type="Gene3D" id="2.170.130.10">
    <property type="entry name" value="TonB-dependent receptor, plug domain"/>
    <property type="match status" value="1"/>
</dbReference>
<organism evidence="11 12">
    <name type="scientific">Segatella copri</name>
    <dbReference type="NCBI Taxonomy" id="165179"/>
    <lineage>
        <taxon>Bacteria</taxon>
        <taxon>Pseudomonadati</taxon>
        <taxon>Bacteroidota</taxon>
        <taxon>Bacteroidia</taxon>
        <taxon>Bacteroidales</taxon>
        <taxon>Prevotellaceae</taxon>
        <taxon>Segatella</taxon>
    </lineage>
</organism>
<feature type="chain" id="PRO_5041716860" evidence="9">
    <location>
        <begin position="22"/>
        <end position="1010"/>
    </location>
</feature>
<keyword evidence="11" id="KW-0675">Receptor</keyword>
<evidence type="ECO:0000256" key="6">
    <source>
        <dbReference type="ARBA" id="ARBA00023136"/>
    </source>
</evidence>
<dbReference type="RefSeq" id="WP_153097508.1">
    <property type="nucleotide sequence ID" value="NZ_VZBP01000145.1"/>
</dbReference>
<gene>
    <name evidence="11" type="ORF">F7D57_11345</name>
</gene>
<dbReference type="InterPro" id="IPR008969">
    <property type="entry name" value="CarboxyPept-like_regulatory"/>
</dbReference>
<evidence type="ECO:0000313" key="11">
    <source>
        <dbReference type="EMBL" id="MQO10291.1"/>
    </source>
</evidence>
<dbReference type="Gene3D" id="2.40.170.20">
    <property type="entry name" value="TonB-dependent receptor, beta-barrel domain"/>
    <property type="match status" value="1"/>
</dbReference>
<dbReference type="InterPro" id="IPR039426">
    <property type="entry name" value="TonB-dep_rcpt-like"/>
</dbReference>
<dbReference type="AlphaFoldDB" id="A0AA90VGY1"/>
<feature type="signal peptide" evidence="9">
    <location>
        <begin position="1"/>
        <end position="21"/>
    </location>
</feature>
<dbReference type="InterPro" id="IPR037066">
    <property type="entry name" value="Plug_dom_sf"/>
</dbReference>
<keyword evidence="7 8" id="KW-0998">Cell outer membrane</keyword>
<evidence type="ECO:0000256" key="3">
    <source>
        <dbReference type="ARBA" id="ARBA00022452"/>
    </source>
</evidence>
<evidence type="ECO:0000256" key="5">
    <source>
        <dbReference type="ARBA" id="ARBA00022729"/>
    </source>
</evidence>
<evidence type="ECO:0000256" key="9">
    <source>
        <dbReference type="SAM" id="SignalP"/>
    </source>
</evidence>
<dbReference type="GO" id="GO:0015344">
    <property type="term" value="F:siderophore uptake transmembrane transporter activity"/>
    <property type="evidence" value="ECO:0007669"/>
    <property type="project" value="TreeGrafter"/>
</dbReference>
<keyword evidence="2 8" id="KW-0813">Transport</keyword>
<dbReference type="Proteomes" id="UP000405805">
    <property type="component" value="Unassembled WGS sequence"/>
</dbReference>
<dbReference type="Gene3D" id="2.60.40.1120">
    <property type="entry name" value="Carboxypeptidase-like, regulatory domain"/>
    <property type="match status" value="1"/>
</dbReference>
<keyword evidence="4 8" id="KW-0812">Transmembrane</keyword>